<dbReference type="Proteomes" id="UP000249248">
    <property type="component" value="Unassembled WGS sequence"/>
</dbReference>
<dbReference type="SUPFAM" id="SSF56281">
    <property type="entry name" value="Metallo-hydrolase/oxidoreductase"/>
    <property type="match status" value="1"/>
</dbReference>
<dbReference type="GO" id="GO:0016787">
    <property type="term" value="F:hydrolase activity"/>
    <property type="evidence" value="ECO:0007669"/>
    <property type="project" value="UniProtKB-KW"/>
</dbReference>
<evidence type="ECO:0000313" key="2">
    <source>
        <dbReference type="EMBL" id="PZE16986.1"/>
    </source>
</evidence>
<dbReference type="AlphaFoldDB" id="A0A2W1NG25"/>
<dbReference type="PANTHER" id="PTHR42663">
    <property type="entry name" value="HYDROLASE C777.06C-RELATED-RELATED"/>
    <property type="match status" value="1"/>
</dbReference>
<name>A0A2W1NG25_9FLAO</name>
<sequence>MEDKLQITFLGTGTSQGVPVIACQCAVCLSTNSKDKRLRSSIMIGVGDKNIVVDTGPDFRQQMLRENVQHLEAILFTHGHKDHVAGMDDIRAFNYAAKADMPVYANEETEVALKREFYYVFSGDNYPGIPKVLLNRVDLTPFELFGKTIIPIGVMHYKMPVTAYRIDDFTYITDANFISPAEKEKIKGTEVLVVNALRLTPHISHFTLAEALALIEEINPKKAYLTHVSHLLGKHDEVSKLLPPNVEVAYDGLTFTLS</sequence>
<keyword evidence="2" id="KW-0378">Hydrolase</keyword>
<dbReference type="SMART" id="SM00849">
    <property type="entry name" value="Lactamase_B"/>
    <property type="match status" value="1"/>
</dbReference>
<dbReference type="PANTHER" id="PTHR42663:SF6">
    <property type="entry name" value="HYDROLASE C777.06C-RELATED"/>
    <property type="match status" value="1"/>
</dbReference>
<dbReference type="Gene3D" id="3.60.15.10">
    <property type="entry name" value="Ribonuclease Z/Hydroxyacylglutathione hydrolase-like"/>
    <property type="match status" value="1"/>
</dbReference>
<feature type="domain" description="Metallo-beta-lactamase" evidence="1">
    <location>
        <begin position="38"/>
        <end position="227"/>
    </location>
</feature>
<dbReference type="RefSeq" id="WP_111063065.1">
    <property type="nucleotide sequence ID" value="NZ_JBHUCU010000032.1"/>
</dbReference>
<dbReference type="InterPro" id="IPR001279">
    <property type="entry name" value="Metallo-B-lactamas"/>
</dbReference>
<dbReference type="OrthoDB" id="9781189at2"/>
<protein>
    <submittedName>
        <fullName evidence="2">MBL fold metallo-hydrolase</fullName>
    </submittedName>
</protein>
<comment type="caution">
    <text evidence="2">The sequence shown here is derived from an EMBL/GenBank/DDBJ whole genome shotgun (WGS) entry which is preliminary data.</text>
</comment>
<dbReference type="CDD" id="cd16279">
    <property type="entry name" value="metallo-hydrolase-like_MBL-fold"/>
    <property type="match status" value="1"/>
</dbReference>
<reference evidence="2 3" key="1">
    <citation type="submission" date="2018-06" db="EMBL/GenBank/DDBJ databases">
        <title>The draft genome sequence of Crocinitomix sp. SM1701.</title>
        <authorList>
            <person name="Zhang X."/>
        </authorList>
    </citation>
    <scope>NUCLEOTIDE SEQUENCE [LARGE SCALE GENOMIC DNA]</scope>
    <source>
        <strain evidence="2 3">SM1701</strain>
    </source>
</reference>
<dbReference type="EMBL" id="QKSB01000005">
    <property type="protein sequence ID" value="PZE16986.1"/>
    <property type="molecule type" value="Genomic_DNA"/>
</dbReference>
<dbReference type="Pfam" id="PF12706">
    <property type="entry name" value="Lactamase_B_2"/>
    <property type="match status" value="1"/>
</dbReference>
<gene>
    <name evidence="2" type="ORF">DNU06_09555</name>
</gene>
<accession>A0A2W1NG25</accession>
<evidence type="ECO:0000313" key="3">
    <source>
        <dbReference type="Proteomes" id="UP000249248"/>
    </source>
</evidence>
<proteinExistence type="predicted"/>
<keyword evidence="3" id="KW-1185">Reference proteome</keyword>
<organism evidence="2 3">
    <name type="scientific">Putridiphycobacter roseus</name>
    <dbReference type="NCBI Taxonomy" id="2219161"/>
    <lineage>
        <taxon>Bacteria</taxon>
        <taxon>Pseudomonadati</taxon>
        <taxon>Bacteroidota</taxon>
        <taxon>Flavobacteriia</taxon>
        <taxon>Flavobacteriales</taxon>
        <taxon>Crocinitomicaceae</taxon>
        <taxon>Putridiphycobacter</taxon>
    </lineage>
</organism>
<evidence type="ECO:0000259" key="1">
    <source>
        <dbReference type="SMART" id="SM00849"/>
    </source>
</evidence>
<dbReference type="InterPro" id="IPR036866">
    <property type="entry name" value="RibonucZ/Hydroxyglut_hydro"/>
</dbReference>